<feature type="domain" description="DNA-directed DNA polymerase family B mitochondria/virus" evidence="9">
    <location>
        <begin position="451"/>
        <end position="803"/>
    </location>
</feature>
<keyword evidence="5" id="KW-0235">DNA replication</keyword>
<evidence type="ECO:0000256" key="6">
    <source>
        <dbReference type="ARBA" id="ARBA00022932"/>
    </source>
</evidence>
<evidence type="ECO:0000256" key="5">
    <source>
        <dbReference type="ARBA" id="ARBA00022705"/>
    </source>
</evidence>
<dbReference type="EC" id="2.7.7.7" evidence="2"/>
<evidence type="ECO:0000256" key="1">
    <source>
        <dbReference type="ARBA" id="ARBA00005755"/>
    </source>
</evidence>
<proteinExistence type="inferred from homology"/>
<accession>A0A2G5B0P8</accession>
<evidence type="ECO:0000259" key="9">
    <source>
        <dbReference type="Pfam" id="PF03175"/>
    </source>
</evidence>
<dbReference type="EMBL" id="KZ303634">
    <property type="protein sequence ID" value="PIA12595.1"/>
    <property type="molecule type" value="Genomic_DNA"/>
</dbReference>
<evidence type="ECO:0000256" key="4">
    <source>
        <dbReference type="ARBA" id="ARBA00022695"/>
    </source>
</evidence>
<dbReference type="GO" id="GO:0000166">
    <property type="term" value="F:nucleotide binding"/>
    <property type="evidence" value="ECO:0007669"/>
    <property type="project" value="InterPro"/>
</dbReference>
<comment type="similarity">
    <text evidence="1">Belongs to the DNA polymerase type-B family.</text>
</comment>
<gene>
    <name evidence="10" type="ORF">COEREDRAFT_90154</name>
</gene>
<dbReference type="InterPro" id="IPR012337">
    <property type="entry name" value="RNaseH-like_sf"/>
</dbReference>
<dbReference type="Pfam" id="PF03175">
    <property type="entry name" value="DNA_pol_B_2"/>
    <property type="match status" value="1"/>
</dbReference>
<evidence type="ECO:0000313" key="11">
    <source>
        <dbReference type="Proteomes" id="UP000242474"/>
    </source>
</evidence>
<evidence type="ECO:0000256" key="3">
    <source>
        <dbReference type="ARBA" id="ARBA00022679"/>
    </source>
</evidence>
<keyword evidence="11" id="KW-1185">Reference proteome</keyword>
<dbReference type="GO" id="GO:0003887">
    <property type="term" value="F:DNA-directed DNA polymerase activity"/>
    <property type="evidence" value="ECO:0007669"/>
    <property type="project" value="UniProtKB-KW"/>
</dbReference>
<sequence length="1176" mass="133687">MEGIKYGDIPEEIRPFLGVDEHQFNTLPPTGRLFIQQGARSAWLDAGAPRLSSMRYPIERSIGDREIDLSQMTERYYERHKRHSTMGIVDYRFSLRNASDVPTAWQYLSMVSYQSNQLQATNVTLQYVGNDDTVYNLSFSRNDLEAHGNDVSKLLDLLKKGSAEWIKELYTGSDYLQDAIATYSLAMGHFTVTVSHIQGGYGKMIPDYYETLGLENNGHDCLIQCFIHIFSKENPRAAVPSVDLLRKQIVEQGKLGLDCVPLLEEMLRVHVDVLRDYRHLEFDTHRSIGKGVSLIDSIKAVITRDDPVVVYGSGNNKWKLLYKDNHFDIITKTYAASECHCPHTGNFIGYGKQYSKKQLVRELKKKYQPDAENLTQYDGSDDEDDDKDVYYYFFDYETVFDPKTMEILPYAYAIVKCDRGFNILERQHHIGLGCDKHLSNYLFRETPTEDETKYLIGYNNSRFDNFLLLKYCLKHNDFVGYARFAGNTIVSASINGFIVRDLCRILNMPLDSACKAFKIEMPKLTGAVRHHEVQMKFMESHLSENNKGEFAEYLIQMQNTIRQYVVRDCESLSQLYHITKNTMNALIKLDIEDHYTLAGMTYAAFKNIFSEKQKNKEKIFSEGFCKAKSPGCFPKENEGENITEKENLPILSKYYERHDRFVRKAIIGGRSQMLLTKREKQDLCAIDCVSLYPYVMLNRQYPIGMPIDTKKYIPGKIGVYNVIVHTQCEDKHNVVPLRDEITKRLNWLYKGEIKTVLCNVDIECLKRHGANITVNDGIYWKQSTNTLFDQYFKPLIMEKQKQDIYRDSACKRPGVCAECSSGTLCADASLQSQYNPAIRETCKLLMNSLSGKLAQRLYNTETEIVRNAGDVDRFYTRTIPGSQTFVQLGPAFIAQGKKEPIATTPCVYGVLIYAYAREHMYESILKHLAPDELYGMDTDSAFITQSCLRRIISSPSTCTPTCRCEKDSACGICGSSNTNTNDLMGDDFGQFKIELDHCNGIFIAPKCYAFARGTSPCDISRSTSSLVDRRFCDAKYGLMSLSPKPTVLVESNPTCSAFGSTGVCEHSEPEIIKARFKGVKIGKDIELEENVDIDDKIGLYKAYHSNKSTKVGLQTFNKLLNDGKCDVVCCNIDKLVSAPSQNAGLYLANHTFVKEITVNNHLHITDKSNTGINISL</sequence>
<dbReference type="SUPFAM" id="SSF53098">
    <property type="entry name" value="Ribonuclease H-like"/>
    <property type="match status" value="1"/>
</dbReference>
<dbReference type="PANTHER" id="PTHR33568:SF3">
    <property type="entry name" value="DNA-DIRECTED DNA POLYMERASE"/>
    <property type="match status" value="1"/>
</dbReference>
<dbReference type="Gene3D" id="3.90.1600.10">
    <property type="entry name" value="Palm domain of DNA polymerase"/>
    <property type="match status" value="2"/>
</dbReference>
<keyword evidence="3" id="KW-0808">Transferase</keyword>
<dbReference type="InterPro" id="IPR004868">
    <property type="entry name" value="DNA-dir_DNA_pol_B_mt/vir"/>
</dbReference>
<dbReference type="AlphaFoldDB" id="A0A2G5B0P8"/>
<dbReference type="InterPro" id="IPR023211">
    <property type="entry name" value="DNA_pol_palm_dom_sf"/>
</dbReference>
<name>A0A2G5B0P8_COERN</name>
<dbReference type="InterPro" id="IPR043502">
    <property type="entry name" value="DNA/RNA_pol_sf"/>
</dbReference>
<keyword evidence="4" id="KW-0548">Nucleotidyltransferase</keyword>
<evidence type="ECO:0000256" key="2">
    <source>
        <dbReference type="ARBA" id="ARBA00012417"/>
    </source>
</evidence>
<keyword evidence="7" id="KW-0238">DNA-binding</keyword>
<comment type="catalytic activity">
    <reaction evidence="8">
        <text>DNA(n) + a 2'-deoxyribonucleoside 5'-triphosphate = DNA(n+1) + diphosphate</text>
        <dbReference type="Rhea" id="RHEA:22508"/>
        <dbReference type="Rhea" id="RHEA-COMP:17339"/>
        <dbReference type="Rhea" id="RHEA-COMP:17340"/>
        <dbReference type="ChEBI" id="CHEBI:33019"/>
        <dbReference type="ChEBI" id="CHEBI:61560"/>
        <dbReference type="ChEBI" id="CHEBI:173112"/>
        <dbReference type="EC" id="2.7.7.7"/>
    </reaction>
</comment>
<keyword evidence="6" id="KW-0239">DNA-directed DNA polymerase</keyword>
<dbReference type="SUPFAM" id="SSF56672">
    <property type="entry name" value="DNA/RNA polymerases"/>
    <property type="match status" value="1"/>
</dbReference>
<dbReference type="Proteomes" id="UP000242474">
    <property type="component" value="Unassembled WGS sequence"/>
</dbReference>
<dbReference type="GO" id="GO:0003677">
    <property type="term" value="F:DNA binding"/>
    <property type="evidence" value="ECO:0007669"/>
    <property type="project" value="UniProtKB-KW"/>
</dbReference>
<evidence type="ECO:0000256" key="7">
    <source>
        <dbReference type="ARBA" id="ARBA00023125"/>
    </source>
</evidence>
<evidence type="ECO:0000313" key="10">
    <source>
        <dbReference type="EMBL" id="PIA12595.1"/>
    </source>
</evidence>
<protein>
    <recommendedName>
        <fullName evidence="2">DNA-directed DNA polymerase</fullName>
        <ecNumber evidence="2">2.7.7.7</ecNumber>
    </recommendedName>
</protein>
<dbReference type="PANTHER" id="PTHR33568">
    <property type="entry name" value="DNA POLYMERASE"/>
    <property type="match status" value="1"/>
</dbReference>
<dbReference type="GO" id="GO:0006260">
    <property type="term" value="P:DNA replication"/>
    <property type="evidence" value="ECO:0007669"/>
    <property type="project" value="UniProtKB-KW"/>
</dbReference>
<reference evidence="10 11" key="1">
    <citation type="journal article" date="2015" name="Genome Biol. Evol.">
        <title>Phylogenomic analyses indicate that early fungi evolved digesting cell walls of algal ancestors of land plants.</title>
        <authorList>
            <person name="Chang Y."/>
            <person name="Wang S."/>
            <person name="Sekimoto S."/>
            <person name="Aerts A.L."/>
            <person name="Choi C."/>
            <person name="Clum A."/>
            <person name="LaButti K.M."/>
            <person name="Lindquist E.A."/>
            <person name="Yee Ngan C."/>
            <person name="Ohm R.A."/>
            <person name="Salamov A.A."/>
            <person name="Grigoriev I.V."/>
            <person name="Spatafora J.W."/>
            <person name="Berbee M.L."/>
        </authorList>
    </citation>
    <scope>NUCLEOTIDE SEQUENCE [LARGE SCALE GENOMIC DNA]</scope>
    <source>
        <strain evidence="10 11">NRRL 1564</strain>
    </source>
</reference>
<organism evidence="10 11">
    <name type="scientific">Coemansia reversa (strain ATCC 12441 / NRRL 1564)</name>
    <dbReference type="NCBI Taxonomy" id="763665"/>
    <lineage>
        <taxon>Eukaryota</taxon>
        <taxon>Fungi</taxon>
        <taxon>Fungi incertae sedis</taxon>
        <taxon>Zoopagomycota</taxon>
        <taxon>Kickxellomycotina</taxon>
        <taxon>Kickxellomycetes</taxon>
        <taxon>Kickxellales</taxon>
        <taxon>Kickxellaceae</taxon>
        <taxon>Coemansia</taxon>
    </lineage>
</organism>
<evidence type="ECO:0000256" key="8">
    <source>
        <dbReference type="ARBA" id="ARBA00049244"/>
    </source>
</evidence>
<dbReference type="OrthoDB" id="5871067at2759"/>